<accession>A0A9D3PXV6</accession>
<evidence type="ECO:0000313" key="4">
    <source>
        <dbReference type="Proteomes" id="UP001046870"/>
    </source>
</evidence>
<dbReference type="CDD" id="cd06263">
    <property type="entry name" value="MAM"/>
    <property type="match status" value="1"/>
</dbReference>
<dbReference type="EMBL" id="JAFDVH010000012">
    <property type="protein sequence ID" value="KAG7467578.1"/>
    <property type="molecule type" value="Genomic_DNA"/>
</dbReference>
<reference evidence="3" key="1">
    <citation type="submission" date="2021-01" db="EMBL/GenBank/DDBJ databases">
        <authorList>
            <person name="Zahm M."/>
            <person name="Roques C."/>
            <person name="Cabau C."/>
            <person name="Klopp C."/>
            <person name="Donnadieu C."/>
            <person name="Jouanno E."/>
            <person name="Lampietro C."/>
            <person name="Louis A."/>
            <person name="Herpin A."/>
            <person name="Echchiki A."/>
            <person name="Berthelot C."/>
            <person name="Parey E."/>
            <person name="Roest-Crollius H."/>
            <person name="Braasch I."/>
            <person name="Postlethwait J."/>
            <person name="Bobe J."/>
            <person name="Montfort J."/>
            <person name="Bouchez O."/>
            <person name="Begum T."/>
            <person name="Mejri S."/>
            <person name="Adams A."/>
            <person name="Chen W.-J."/>
            <person name="Guiguen Y."/>
        </authorList>
    </citation>
    <scope>NUCLEOTIDE SEQUENCE</scope>
    <source>
        <strain evidence="3">YG-15Mar2019-1</strain>
        <tissue evidence="3">Brain</tissue>
    </source>
</reference>
<feature type="region of interest" description="Disordered" evidence="1">
    <location>
        <begin position="1"/>
        <end position="119"/>
    </location>
</feature>
<dbReference type="AlphaFoldDB" id="A0A9D3PXV6"/>
<dbReference type="SUPFAM" id="SSF49899">
    <property type="entry name" value="Concanavalin A-like lectins/glucanases"/>
    <property type="match status" value="1"/>
</dbReference>
<dbReference type="PANTHER" id="PTHR23282:SF101">
    <property type="entry name" value="MAM DOMAIN-CONTAINING PROTEIN"/>
    <property type="match status" value="1"/>
</dbReference>
<dbReference type="InterPro" id="IPR013320">
    <property type="entry name" value="ConA-like_dom_sf"/>
</dbReference>
<dbReference type="SMART" id="SM00137">
    <property type="entry name" value="MAM"/>
    <property type="match status" value="1"/>
</dbReference>
<name>A0A9D3PXV6_MEGAT</name>
<dbReference type="PROSITE" id="PS50060">
    <property type="entry name" value="MAM_2"/>
    <property type="match status" value="1"/>
</dbReference>
<dbReference type="PRINTS" id="PR00020">
    <property type="entry name" value="MAMDOMAIN"/>
</dbReference>
<dbReference type="OrthoDB" id="10060424at2759"/>
<evidence type="ECO:0000256" key="1">
    <source>
        <dbReference type="SAM" id="MobiDB-lite"/>
    </source>
</evidence>
<keyword evidence="4" id="KW-1185">Reference proteome</keyword>
<dbReference type="InterPro" id="IPR000998">
    <property type="entry name" value="MAM_dom"/>
</dbReference>
<gene>
    <name evidence="3" type="ORF">MATL_G00155240</name>
</gene>
<dbReference type="Proteomes" id="UP001046870">
    <property type="component" value="Chromosome 12"/>
</dbReference>
<organism evidence="3 4">
    <name type="scientific">Megalops atlanticus</name>
    <name type="common">Tarpon</name>
    <name type="synonym">Clupea gigantea</name>
    <dbReference type="NCBI Taxonomy" id="7932"/>
    <lineage>
        <taxon>Eukaryota</taxon>
        <taxon>Metazoa</taxon>
        <taxon>Chordata</taxon>
        <taxon>Craniata</taxon>
        <taxon>Vertebrata</taxon>
        <taxon>Euteleostomi</taxon>
        <taxon>Actinopterygii</taxon>
        <taxon>Neopterygii</taxon>
        <taxon>Teleostei</taxon>
        <taxon>Elopiformes</taxon>
        <taxon>Megalopidae</taxon>
        <taxon>Megalops</taxon>
    </lineage>
</organism>
<dbReference type="PANTHER" id="PTHR23282">
    <property type="entry name" value="APICAL ENDOSOMAL GLYCOPROTEIN PRECURSOR"/>
    <property type="match status" value="1"/>
</dbReference>
<dbReference type="Gene3D" id="2.60.120.200">
    <property type="match status" value="1"/>
</dbReference>
<comment type="caution">
    <text evidence="3">The sequence shown here is derived from an EMBL/GenBank/DDBJ whole genome shotgun (WGS) entry which is preliminary data.</text>
</comment>
<evidence type="ECO:0000313" key="3">
    <source>
        <dbReference type="EMBL" id="KAG7467578.1"/>
    </source>
</evidence>
<protein>
    <recommendedName>
        <fullName evidence="2">MAM domain-containing protein</fullName>
    </recommendedName>
</protein>
<proteinExistence type="predicted"/>
<dbReference type="Pfam" id="PF00629">
    <property type="entry name" value="MAM"/>
    <property type="match status" value="1"/>
</dbReference>
<feature type="domain" description="MAM" evidence="2">
    <location>
        <begin position="131"/>
        <end position="277"/>
    </location>
</feature>
<feature type="compositionally biased region" description="Acidic residues" evidence="1">
    <location>
        <begin position="73"/>
        <end position="84"/>
    </location>
</feature>
<dbReference type="InterPro" id="IPR051560">
    <property type="entry name" value="MAM_domain-containing"/>
</dbReference>
<evidence type="ECO:0000259" key="2">
    <source>
        <dbReference type="PROSITE" id="PS50060"/>
    </source>
</evidence>
<dbReference type="GO" id="GO:0016020">
    <property type="term" value="C:membrane"/>
    <property type="evidence" value="ECO:0007669"/>
    <property type="project" value="InterPro"/>
</dbReference>
<feature type="compositionally biased region" description="Polar residues" evidence="1">
    <location>
        <begin position="1"/>
        <end position="17"/>
    </location>
</feature>
<sequence>MSIPSPSTHAQYSQTPPAQLPQLMGGRLLHGKQLKNAIPEPQVTPTPQIHLQPFDYDGEVYIGNPGEDQTNVVEEEGEEEEEEGGQDKRENQVASEDQSPRGDVFSPESVSGPGTEVKEIPVAPGHEEFIMDCNFDQGACDWVQDKEDDFDWSVAYHDIAGSEYYMAASGLLGEVKDLGRLKLLLSDRAQRAGFCLTFNYRLVGEQVWALRILLNNSGHPLWEQSQGHGADWHTEFITVAWEQEALKMIIFEAERGKGVGGEIGLDDVVLTSGPCQEDEPVIF</sequence>